<feature type="domain" description="G-protein coupled receptors family 3 profile" evidence="14">
    <location>
        <begin position="567"/>
        <end position="832"/>
    </location>
</feature>
<dbReference type="PROSITE" id="PS00981">
    <property type="entry name" value="G_PROTEIN_RECEP_F3_3"/>
    <property type="match status" value="1"/>
</dbReference>
<evidence type="ECO:0000256" key="12">
    <source>
        <dbReference type="SAM" id="Phobius"/>
    </source>
</evidence>
<dbReference type="PRINTS" id="PR00248">
    <property type="entry name" value="GPCRMGR"/>
</dbReference>
<dbReference type="Proteomes" id="UP000265140">
    <property type="component" value="Chromosome 12"/>
</dbReference>
<dbReference type="InParanoid" id="A0A3P8XD75"/>
<feature type="signal peptide" evidence="13">
    <location>
        <begin position="1"/>
        <end position="19"/>
    </location>
</feature>
<evidence type="ECO:0000256" key="2">
    <source>
        <dbReference type="ARBA" id="ARBA00022475"/>
    </source>
</evidence>
<feature type="chain" id="PRO_5044198179" description="G-protein coupled receptors family 3 profile domain-containing protein" evidence="13">
    <location>
        <begin position="20"/>
        <end position="840"/>
    </location>
</feature>
<dbReference type="GO" id="GO:0005886">
    <property type="term" value="C:plasma membrane"/>
    <property type="evidence" value="ECO:0007669"/>
    <property type="project" value="UniProtKB-SubCell"/>
</dbReference>
<dbReference type="InterPro" id="IPR028082">
    <property type="entry name" value="Peripla_BP_I"/>
</dbReference>
<dbReference type="InterPro" id="IPR017978">
    <property type="entry name" value="GPCR_3_C"/>
</dbReference>
<dbReference type="GO" id="GO:0050909">
    <property type="term" value="P:sensory perception of taste"/>
    <property type="evidence" value="ECO:0007669"/>
    <property type="project" value="UniProtKB-ARBA"/>
</dbReference>
<protein>
    <recommendedName>
        <fullName evidence="14">G-protein coupled receptors family 3 profile domain-containing protein</fullName>
    </recommendedName>
</protein>
<evidence type="ECO:0000256" key="4">
    <source>
        <dbReference type="ARBA" id="ARBA00022729"/>
    </source>
</evidence>
<dbReference type="FunFam" id="3.40.50.2300:FF:000016">
    <property type="entry name" value="Taste 1 receptor member 2"/>
    <property type="match status" value="1"/>
</dbReference>
<comment type="similarity">
    <text evidence="11">Belongs to the G-protein coupled receptor 3 family. TAS1R subfamily.</text>
</comment>
<name>A0A3P8XD75_ESOLU</name>
<dbReference type="Ensembl" id="ENSELUT00000017194.3">
    <property type="protein sequence ID" value="ENSELUP00000001553.2"/>
    <property type="gene ID" value="ENSELUG00000003036.3"/>
</dbReference>
<evidence type="ECO:0000256" key="11">
    <source>
        <dbReference type="ARBA" id="ARBA00038492"/>
    </source>
</evidence>
<dbReference type="OMA" id="EDWAIST"/>
<keyword evidence="2" id="KW-1003">Cell membrane</keyword>
<feature type="transmembrane region" description="Helical" evidence="12">
    <location>
        <begin position="733"/>
        <end position="750"/>
    </location>
</feature>
<evidence type="ECO:0000313" key="16">
    <source>
        <dbReference type="Proteomes" id="UP000265140"/>
    </source>
</evidence>
<dbReference type="PANTHER" id="PTHR24061:SF3">
    <property type="entry name" value="TASTE RECEPTOR TYPE 1 MEMBER 1"/>
    <property type="match status" value="1"/>
</dbReference>
<dbReference type="PROSITE" id="PS50259">
    <property type="entry name" value="G_PROTEIN_RECEP_F3_4"/>
    <property type="match status" value="1"/>
</dbReference>
<keyword evidence="6" id="KW-0297">G-protein coupled receptor</keyword>
<dbReference type="Pfam" id="PF00003">
    <property type="entry name" value="7tm_3"/>
    <property type="match status" value="1"/>
</dbReference>
<dbReference type="PANTHER" id="PTHR24061">
    <property type="entry name" value="CALCIUM-SENSING RECEPTOR-RELATED"/>
    <property type="match status" value="1"/>
</dbReference>
<dbReference type="Gene3D" id="2.10.50.30">
    <property type="entry name" value="GPCR, family 3, nine cysteines domain"/>
    <property type="match status" value="1"/>
</dbReference>
<reference evidence="15" key="4">
    <citation type="submission" date="2025-09" db="UniProtKB">
        <authorList>
            <consortium name="Ensembl"/>
        </authorList>
    </citation>
    <scope>IDENTIFICATION</scope>
</reference>
<evidence type="ECO:0000256" key="1">
    <source>
        <dbReference type="ARBA" id="ARBA00004651"/>
    </source>
</evidence>
<evidence type="ECO:0000313" key="15">
    <source>
        <dbReference type="Ensembl" id="ENSELUP00000001553.2"/>
    </source>
</evidence>
<dbReference type="InterPro" id="IPR001828">
    <property type="entry name" value="ANF_lig-bd_rcpt"/>
</dbReference>
<gene>
    <name evidence="15" type="primary">TAS1R1</name>
</gene>
<evidence type="ECO:0000256" key="7">
    <source>
        <dbReference type="ARBA" id="ARBA00023136"/>
    </source>
</evidence>
<dbReference type="STRING" id="8010.ENSELUP00000001553"/>
<comment type="subcellular location">
    <subcellularLocation>
        <location evidence="1">Cell membrane</location>
        <topology evidence="1">Multi-pass membrane protein</topology>
    </subcellularLocation>
</comment>
<evidence type="ECO:0000259" key="14">
    <source>
        <dbReference type="PROSITE" id="PS50259"/>
    </source>
</evidence>
<evidence type="ECO:0000256" key="6">
    <source>
        <dbReference type="ARBA" id="ARBA00023040"/>
    </source>
</evidence>
<feature type="transmembrane region" description="Helical" evidence="12">
    <location>
        <begin position="762"/>
        <end position="784"/>
    </location>
</feature>
<sequence length="840" mass="92594">MGVFPGVCVILGWLGPVMTGYQLTEGTGLYLSGDYSIAGLFPLHNLAPSSSNMPYMDACKKGKANSHGYHLIQAMRFAVEEINNGTKNPTLLPGVTLGYMSYDICNIPASLLATVDLLAQQLQGPSGEKTGGDQWPVAVIGPDSSSFTFPPASLLGSYLVPEISYEASNQLLSNKYLYPSFFRTIPSDKNQVDAMIRLLLRFNWTWIVLLGSDNSYGLQGMQTLYQQASQYGICIAYQGVIPDLTAGINKTMNNIVKNIVKVNVNTIVVFSSKTIVSRFFPIVIEQGLSGKVWIGTEDWSVATLVSNIPRINTIGTVVGIAIQNATIPGFQEFESRALSTLHSLSSKGTSVLGEKCLQSTDLYSMAVQNYSLEEYDITSAFNAYKAVYAVAHALHSALGCDSGKCQKIEVQPWQLLPLLKQVRFSVGNSPVYFDQNGDPPTGYDIVTWIWRETEWSLRIVGSYTPDMTNLTLDSDQIEWNKMYYICRNDLYQVPLSICSPECPTGYRQLQTGQHKCCFDCLACPAQTFVNNTGEITCQACEPYQWSPAQSTTCLNRTILLLAWGAPLSIALLLLLVLTLLMTFGSGVVFLLNMGTPVAKSAGGHTCLVMLLALTMATASALCQFGLPSQPACLLKQPLFSFSFTVCLACITVRSFQVVCIFKLSSKLPRAYDTWAKNYGPEVTVLVLSATILFISVVRVSRNPPQPSQDLAFYADSIVTECSNTLSVGAMIELVYLSLLSVLCFAFSYMGKDLPANYNETKFITFSLMIYMISWISFFTVYCISRDEFAMAMRVLAIVSSVLGILCGYFMPKVYIMVLRPQMNTQAHFQNCIQMYTMKKN</sequence>
<reference evidence="15" key="3">
    <citation type="submission" date="2025-08" db="UniProtKB">
        <authorList>
            <consortium name="Ensembl"/>
        </authorList>
    </citation>
    <scope>IDENTIFICATION</scope>
</reference>
<feature type="transmembrane region" description="Helical" evidence="12">
    <location>
        <begin position="682"/>
        <end position="700"/>
    </location>
</feature>
<proteinExistence type="inferred from homology"/>
<evidence type="ECO:0000256" key="8">
    <source>
        <dbReference type="ARBA" id="ARBA00023170"/>
    </source>
</evidence>
<accession>A0A3P8XD75</accession>
<keyword evidence="9" id="KW-0325">Glycoprotein</keyword>
<feature type="transmembrane region" description="Helical" evidence="12">
    <location>
        <begin position="790"/>
        <end position="810"/>
    </location>
</feature>
<dbReference type="AlphaFoldDB" id="A0A3P8XD75"/>
<feature type="transmembrane region" description="Helical" evidence="12">
    <location>
        <begin position="560"/>
        <end position="593"/>
    </location>
</feature>
<dbReference type="GO" id="GO:0004930">
    <property type="term" value="F:G protein-coupled receptor activity"/>
    <property type="evidence" value="ECO:0007669"/>
    <property type="project" value="UniProtKB-KW"/>
</dbReference>
<evidence type="ECO:0000256" key="10">
    <source>
        <dbReference type="ARBA" id="ARBA00023224"/>
    </source>
</evidence>
<dbReference type="Gene3D" id="3.40.50.2300">
    <property type="match status" value="2"/>
</dbReference>
<evidence type="ECO:0000256" key="5">
    <source>
        <dbReference type="ARBA" id="ARBA00022989"/>
    </source>
</evidence>
<keyword evidence="3 12" id="KW-0812">Transmembrane</keyword>
<reference evidence="16" key="1">
    <citation type="journal article" date="2014" name="PLoS ONE">
        <title>The genome and linkage map of the northern pike (Esox lucius): conserved synteny revealed between the salmonid sister group and the Neoteleostei.</title>
        <authorList>
            <person name="Rondeau E.B."/>
            <person name="Minkley D.R."/>
            <person name="Leong J.S."/>
            <person name="Messmer A.M."/>
            <person name="Jantzen J.R."/>
            <person name="von Schalburg K.R."/>
            <person name="Lemon C."/>
            <person name="Bird N.H."/>
            <person name="Koop B.F."/>
        </authorList>
    </citation>
    <scope>NUCLEOTIDE SEQUENCE</scope>
</reference>
<evidence type="ECO:0000256" key="9">
    <source>
        <dbReference type="ARBA" id="ARBA00023180"/>
    </source>
</evidence>
<dbReference type="InterPro" id="IPR000068">
    <property type="entry name" value="GPCR_3_Ca_sens_rcpt-rel"/>
</dbReference>
<dbReference type="InterPro" id="IPR017979">
    <property type="entry name" value="GPCR_3_CS"/>
</dbReference>
<keyword evidence="4 13" id="KW-0732">Signal</keyword>
<dbReference type="Pfam" id="PF01094">
    <property type="entry name" value="ANF_receptor"/>
    <property type="match status" value="1"/>
</dbReference>
<feature type="transmembrane region" description="Helical" evidence="12">
    <location>
        <begin position="605"/>
        <end position="626"/>
    </location>
</feature>
<dbReference type="FunFam" id="2.10.50.30:FF:000004">
    <property type="entry name" value="Taste receptor type 1 member 3-like protein"/>
    <property type="match status" value="1"/>
</dbReference>
<feature type="transmembrane region" description="Helical" evidence="12">
    <location>
        <begin position="638"/>
        <end position="661"/>
    </location>
</feature>
<organism evidence="15 16">
    <name type="scientific">Esox lucius</name>
    <name type="common">Northern pike</name>
    <dbReference type="NCBI Taxonomy" id="8010"/>
    <lineage>
        <taxon>Eukaryota</taxon>
        <taxon>Metazoa</taxon>
        <taxon>Chordata</taxon>
        <taxon>Craniata</taxon>
        <taxon>Vertebrata</taxon>
        <taxon>Euteleostomi</taxon>
        <taxon>Actinopterygii</taxon>
        <taxon>Neopterygii</taxon>
        <taxon>Teleostei</taxon>
        <taxon>Protacanthopterygii</taxon>
        <taxon>Esociformes</taxon>
        <taxon>Esocidae</taxon>
        <taxon>Esox</taxon>
    </lineage>
</organism>
<dbReference type="Bgee" id="ENSELUG00000003036">
    <property type="expression patterns" value="Expressed in stomach and 1 other cell type or tissue"/>
</dbReference>
<keyword evidence="16" id="KW-1185">Reference proteome</keyword>
<keyword evidence="7 12" id="KW-0472">Membrane</keyword>
<evidence type="ECO:0000256" key="3">
    <source>
        <dbReference type="ARBA" id="ARBA00022692"/>
    </source>
</evidence>
<dbReference type="InterPro" id="IPR000337">
    <property type="entry name" value="GPCR_3"/>
</dbReference>
<dbReference type="GeneTree" id="ENSGT00940000166394"/>
<dbReference type="InterPro" id="IPR011500">
    <property type="entry name" value="GPCR_3_9-Cys_dom"/>
</dbReference>
<keyword evidence="5 12" id="KW-1133">Transmembrane helix</keyword>
<dbReference type="SUPFAM" id="SSF53822">
    <property type="entry name" value="Periplasmic binding protein-like I"/>
    <property type="match status" value="1"/>
</dbReference>
<evidence type="ECO:0000256" key="13">
    <source>
        <dbReference type="SAM" id="SignalP"/>
    </source>
</evidence>
<dbReference type="Pfam" id="PF07562">
    <property type="entry name" value="NCD3G"/>
    <property type="match status" value="1"/>
</dbReference>
<reference evidence="15" key="2">
    <citation type="submission" date="2020-02" db="EMBL/GenBank/DDBJ databases">
        <title>Esox lucius (northern pike) genome, fEsoLuc1, primary haplotype.</title>
        <authorList>
            <person name="Myers G."/>
            <person name="Karagic N."/>
            <person name="Meyer A."/>
            <person name="Pippel M."/>
            <person name="Reichard M."/>
            <person name="Winkler S."/>
            <person name="Tracey A."/>
            <person name="Sims Y."/>
            <person name="Howe K."/>
            <person name="Rhie A."/>
            <person name="Formenti G."/>
            <person name="Durbin R."/>
            <person name="Fedrigo O."/>
            <person name="Jarvis E.D."/>
        </authorList>
    </citation>
    <scope>NUCLEOTIDE SEQUENCE [LARGE SCALE GENOMIC DNA]</scope>
</reference>
<dbReference type="InterPro" id="IPR038550">
    <property type="entry name" value="GPCR_3_9-Cys_sf"/>
</dbReference>
<keyword evidence="8" id="KW-0675">Receptor</keyword>
<keyword evidence="10" id="KW-0807">Transducer</keyword>